<evidence type="ECO:0000256" key="1">
    <source>
        <dbReference type="SAM" id="MobiDB-lite"/>
    </source>
</evidence>
<accession>A0A1V4L0Q8</accession>
<evidence type="ECO:0000313" key="3">
    <source>
        <dbReference type="Proteomes" id="UP000190648"/>
    </source>
</evidence>
<dbReference type="GO" id="GO:0016180">
    <property type="term" value="P:snRNA processing"/>
    <property type="evidence" value="ECO:0007669"/>
    <property type="project" value="TreeGrafter"/>
</dbReference>
<sequence length="132" mass="14255">MCSFPRQLTEKGTGASSGSQQHEDLSAKKLRLTKPSKSAALHVDLCKATSPADALQYLLQFTRKPVEVESVEGVVRILLEHYYKENDASVRLKIASLLGLLSKTAGFSPDCIMDDAINTLQNESKSCLSGGA</sequence>
<protein>
    <recommendedName>
        <fullName evidence="4">Integrator complex subunit 4</fullName>
    </recommendedName>
</protein>
<dbReference type="PANTHER" id="PTHR20938">
    <property type="entry name" value="INTEGRATOR COMPLEX SUBUNIT 4"/>
    <property type="match status" value="1"/>
</dbReference>
<organism evidence="2 3">
    <name type="scientific">Patagioenas fasciata monilis</name>
    <dbReference type="NCBI Taxonomy" id="372326"/>
    <lineage>
        <taxon>Eukaryota</taxon>
        <taxon>Metazoa</taxon>
        <taxon>Chordata</taxon>
        <taxon>Craniata</taxon>
        <taxon>Vertebrata</taxon>
        <taxon>Euteleostomi</taxon>
        <taxon>Archelosauria</taxon>
        <taxon>Archosauria</taxon>
        <taxon>Dinosauria</taxon>
        <taxon>Saurischia</taxon>
        <taxon>Theropoda</taxon>
        <taxon>Coelurosauria</taxon>
        <taxon>Aves</taxon>
        <taxon>Neognathae</taxon>
        <taxon>Neoaves</taxon>
        <taxon>Columbimorphae</taxon>
        <taxon>Columbiformes</taxon>
        <taxon>Columbidae</taxon>
        <taxon>Patagioenas</taxon>
    </lineage>
</organism>
<evidence type="ECO:0008006" key="4">
    <source>
        <dbReference type="Google" id="ProtNLM"/>
    </source>
</evidence>
<dbReference type="PANTHER" id="PTHR20938:SF0">
    <property type="entry name" value="INTEGRATOR COMPLEX SUBUNIT 4"/>
    <property type="match status" value="1"/>
</dbReference>
<comment type="caution">
    <text evidence="2">The sequence shown here is derived from an EMBL/GenBank/DDBJ whole genome shotgun (WGS) entry which is preliminary data.</text>
</comment>
<dbReference type="GO" id="GO:0032039">
    <property type="term" value="C:integrator complex"/>
    <property type="evidence" value="ECO:0007669"/>
    <property type="project" value="TreeGrafter"/>
</dbReference>
<dbReference type="EMBL" id="LSYS01001130">
    <property type="protein sequence ID" value="OPJ89817.1"/>
    <property type="molecule type" value="Genomic_DNA"/>
</dbReference>
<dbReference type="AlphaFoldDB" id="A0A1V4L0Q8"/>
<dbReference type="OrthoDB" id="18190at2759"/>
<dbReference type="STRING" id="372326.A0A1V4L0Q8"/>
<proteinExistence type="predicted"/>
<reference evidence="2 3" key="1">
    <citation type="submission" date="2016-02" db="EMBL/GenBank/DDBJ databases">
        <title>Band-tailed pigeon sequencing and assembly.</title>
        <authorList>
            <person name="Soares A.E."/>
            <person name="Novak B.J."/>
            <person name="Rice E.S."/>
            <person name="O'Connell B."/>
            <person name="Chang D."/>
            <person name="Weber S."/>
            <person name="Shapiro B."/>
        </authorList>
    </citation>
    <scope>NUCLEOTIDE SEQUENCE [LARGE SCALE GENOMIC DNA]</scope>
    <source>
        <strain evidence="2">BTP2013</strain>
        <tissue evidence="2">Blood</tissue>
    </source>
</reference>
<dbReference type="Proteomes" id="UP000190648">
    <property type="component" value="Unassembled WGS sequence"/>
</dbReference>
<gene>
    <name evidence="2" type="ORF">AV530_000345</name>
</gene>
<keyword evidence="3" id="KW-1185">Reference proteome</keyword>
<feature type="region of interest" description="Disordered" evidence="1">
    <location>
        <begin position="1"/>
        <end position="25"/>
    </location>
</feature>
<name>A0A1V4L0Q8_PATFA</name>
<evidence type="ECO:0000313" key="2">
    <source>
        <dbReference type="EMBL" id="OPJ89817.1"/>
    </source>
</evidence>